<protein>
    <submittedName>
        <fullName evidence="2">Putative amidohydrolase</fullName>
    </submittedName>
</protein>
<name>L0IAB2_HALRX</name>
<sequence>MTDGSFRLALAQTHPDAGAVADNRAQAIELIEQAAARGADLVALPELFSVGYFAFDAYERASEPVEGETARLVADAAATNDVAVLAGTIVEDLAATESVQTPAPSGLANTAMLFDADGQRRLVYRKHHLFGYESAESDLLVPGDAVDVAEIGPFTIGVTTCYDLRFPELYRQLVDQGATLVLVPSAWPYPRVEHWQTLTRSRAIENQLYLGAVNGAGSIEGSTLLGRSTVYDPWGTPIASTGDDSGLVVADLDPTAVSTVRENFPALADRRDTV</sequence>
<gene>
    <name evidence="2" type="ordered locus">Halru_1056</name>
</gene>
<dbReference type="InterPro" id="IPR001110">
    <property type="entry name" value="UPF0012_CS"/>
</dbReference>
<dbReference type="EMBL" id="CP003050">
    <property type="protein sequence ID" value="AGB15674.1"/>
    <property type="molecule type" value="Genomic_DNA"/>
</dbReference>
<dbReference type="Pfam" id="PF00795">
    <property type="entry name" value="CN_hydrolase"/>
    <property type="match status" value="1"/>
</dbReference>
<organism evidence="2 3">
    <name type="scientific">Halovivax ruber (strain DSM 18193 / JCM 13892 / XH-70)</name>
    <dbReference type="NCBI Taxonomy" id="797302"/>
    <lineage>
        <taxon>Archaea</taxon>
        <taxon>Methanobacteriati</taxon>
        <taxon>Methanobacteriota</taxon>
        <taxon>Stenosarchaea group</taxon>
        <taxon>Halobacteria</taxon>
        <taxon>Halobacteriales</taxon>
        <taxon>Natrialbaceae</taxon>
        <taxon>Halovivax</taxon>
    </lineage>
</organism>
<dbReference type="InterPro" id="IPR036526">
    <property type="entry name" value="C-N_Hydrolase_sf"/>
</dbReference>
<proteinExistence type="predicted"/>
<dbReference type="AlphaFoldDB" id="L0IAB2"/>
<dbReference type="PANTHER" id="PTHR23088:SF27">
    <property type="entry name" value="DEAMINATED GLUTATHIONE AMIDASE"/>
    <property type="match status" value="1"/>
</dbReference>
<evidence type="ECO:0000313" key="3">
    <source>
        <dbReference type="Proteomes" id="UP000010846"/>
    </source>
</evidence>
<dbReference type="eggNOG" id="arCOG00062">
    <property type="taxonomic scope" value="Archaea"/>
</dbReference>
<dbReference type="RefSeq" id="WP_015300338.1">
    <property type="nucleotide sequence ID" value="NC_019964.1"/>
</dbReference>
<dbReference type="GeneID" id="14375310"/>
<dbReference type="Proteomes" id="UP000010846">
    <property type="component" value="Chromosome"/>
</dbReference>
<keyword evidence="3" id="KW-1185">Reference proteome</keyword>
<dbReference type="STRING" id="797302.Halru_1056"/>
<dbReference type="HOGENOM" id="CLU_030130_3_1_2"/>
<dbReference type="GO" id="GO:0016787">
    <property type="term" value="F:hydrolase activity"/>
    <property type="evidence" value="ECO:0007669"/>
    <property type="project" value="UniProtKB-KW"/>
</dbReference>
<dbReference type="PROSITE" id="PS50263">
    <property type="entry name" value="CN_HYDROLASE"/>
    <property type="match status" value="1"/>
</dbReference>
<dbReference type="PROSITE" id="PS01227">
    <property type="entry name" value="UPF0012"/>
    <property type="match status" value="1"/>
</dbReference>
<dbReference type="Gene3D" id="3.60.110.10">
    <property type="entry name" value="Carbon-nitrogen hydrolase"/>
    <property type="match status" value="1"/>
</dbReference>
<dbReference type="PANTHER" id="PTHR23088">
    <property type="entry name" value="NITRILASE-RELATED"/>
    <property type="match status" value="1"/>
</dbReference>
<evidence type="ECO:0000259" key="1">
    <source>
        <dbReference type="PROSITE" id="PS50263"/>
    </source>
</evidence>
<dbReference type="CDD" id="cd07583">
    <property type="entry name" value="nitrilase_5"/>
    <property type="match status" value="1"/>
</dbReference>
<dbReference type="OrthoDB" id="41015at2157"/>
<keyword evidence="2" id="KW-0378">Hydrolase</keyword>
<evidence type="ECO:0000313" key="2">
    <source>
        <dbReference type="EMBL" id="AGB15674.1"/>
    </source>
</evidence>
<reference evidence="2" key="1">
    <citation type="submission" date="2011-09" db="EMBL/GenBank/DDBJ databases">
        <title>Complete sequence of Halovivax ruber XH-70.</title>
        <authorList>
            <consortium name="US DOE Joint Genome Institute"/>
            <person name="Lucas S."/>
            <person name="Han J."/>
            <person name="Lapidus A."/>
            <person name="Cheng J.-F."/>
            <person name="Goodwin L."/>
            <person name="Pitluck S."/>
            <person name="Peters L."/>
            <person name="Mikhailova N."/>
            <person name="Davenport K."/>
            <person name="Detter J.C."/>
            <person name="Han C."/>
            <person name="Tapia R."/>
            <person name="Land M."/>
            <person name="Hauser L."/>
            <person name="Kyrpides N."/>
            <person name="Ivanova N."/>
            <person name="Pagani I."/>
            <person name="Sproer C."/>
            <person name="Anderson I."/>
            <person name="Woyke T."/>
        </authorList>
    </citation>
    <scope>NUCLEOTIDE SEQUENCE</scope>
    <source>
        <strain evidence="2">XH-70</strain>
    </source>
</reference>
<dbReference type="KEGG" id="hru:Halru_1056"/>
<dbReference type="SUPFAM" id="SSF56317">
    <property type="entry name" value="Carbon-nitrogen hydrolase"/>
    <property type="match status" value="1"/>
</dbReference>
<dbReference type="InterPro" id="IPR003010">
    <property type="entry name" value="C-N_Hydrolase"/>
</dbReference>
<accession>L0IAB2</accession>
<feature type="domain" description="CN hydrolase" evidence="1">
    <location>
        <begin position="6"/>
        <end position="254"/>
    </location>
</feature>